<sequence length="154" mass="17071">MIKQTIYTISLLLILHLLAACSAEPQPIPYGQANCAHCNMTVADNRFGAELVNDKGKAIFFDSAECLAAFVNEQPEQGNNAAYLMVTDYTNPNQIINAREAHFLQCRELPSPMGMFLTAYADKGAAQKMQQQHGGRLLNWNEVVLAVQKNEKPE</sequence>
<comment type="caution">
    <text evidence="2">The sequence shown here is derived from an EMBL/GenBank/DDBJ whole genome shotgun (WGS) entry which is preliminary data.</text>
</comment>
<dbReference type="InterPro" id="IPR008719">
    <property type="entry name" value="N2O_reductase_NosL"/>
</dbReference>
<evidence type="ECO:0000256" key="1">
    <source>
        <dbReference type="SAM" id="SignalP"/>
    </source>
</evidence>
<proteinExistence type="predicted"/>
<dbReference type="PROSITE" id="PS51257">
    <property type="entry name" value="PROKAR_LIPOPROTEIN"/>
    <property type="match status" value="1"/>
</dbReference>
<dbReference type="EMBL" id="JAAGWD010000007">
    <property type="protein sequence ID" value="NEM99113.1"/>
    <property type="molecule type" value="Genomic_DNA"/>
</dbReference>
<evidence type="ECO:0000313" key="2">
    <source>
        <dbReference type="EMBL" id="NEM99113.1"/>
    </source>
</evidence>
<protein>
    <recommendedName>
        <fullName evidence="4">Copper chaperone NosL</fullName>
    </recommendedName>
</protein>
<dbReference type="Pfam" id="PF05573">
    <property type="entry name" value="NosL"/>
    <property type="match status" value="1"/>
</dbReference>
<dbReference type="PANTHER" id="PTHR41247">
    <property type="entry name" value="HTH-TYPE TRANSCRIPTIONAL REPRESSOR YCNK"/>
    <property type="match status" value="1"/>
</dbReference>
<reference evidence="2 3" key="1">
    <citation type="submission" date="2020-02" db="EMBL/GenBank/DDBJ databases">
        <authorList>
            <person name="Kim M.K."/>
        </authorList>
    </citation>
    <scope>NUCLEOTIDE SEQUENCE [LARGE SCALE GENOMIC DNA]</scope>
    <source>
        <strain evidence="2 3">BT327</strain>
    </source>
</reference>
<feature type="chain" id="PRO_5025408066" description="Copper chaperone NosL" evidence="1">
    <location>
        <begin position="23"/>
        <end position="154"/>
    </location>
</feature>
<dbReference type="AlphaFoldDB" id="A0A6B3LTF9"/>
<dbReference type="RefSeq" id="WP_163916009.1">
    <property type="nucleotide sequence ID" value="NZ_JAAGWD010000007.1"/>
</dbReference>
<accession>A0A6B3LTF9</accession>
<name>A0A6B3LTF9_9BACT</name>
<evidence type="ECO:0008006" key="4">
    <source>
        <dbReference type="Google" id="ProtNLM"/>
    </source>
</evidence>
<dbReference type="Proteomes" id="UP000474777">
    <property type="component" value="Unassembled WGS sequence"/>
</dbReference>
<keyword evidence="3" id="KW-1185">Reference proteome</keyword>
<dbReference type="PANTHER" id="PTHR41247:SF1">
    <property type="entry name" value="HTH-TYPE TRANSCRIPTIONAL REPRESSOR YCNK"/>
    <property type="match status" value="1"/>
</dbReference>
<organism evidence="2 3">
    <name type="scientific">Pontibacter burrus</name>
    <dbReference type="NCBI Taxonomy" id="2704466"/>
    <lineage>
        <taxon>Bacteria</taxon>
        <taxon>Pseudomonadati</taxon>
        <taxon>Bacteroidota</taxon>
        <taxon>Cytophagia</taxon>
        <taxon>Cytophagales</taxon>
        <taxon>Hymenobacteraceae</taxon>
        <taxon>Pontibacter</taxon>
    </lineage>
</organism>
<feature type="signal peptide" evidence="1">
    <location>
        <begin position="1"/>
        <end position="22"/>
    </location>
</feature>
<keyword evidence="1" id="KW-0732">Signal</keyword>
<evidence type="ECO:0000313" key="3">
    <source>
        <dbReference type="Proteomes" id="UP000474777"/>
    </source>
</evidence>
<gene>
    <name evidence="2" type="ORF">GXP69_15540</name>
</gene>
<dbReference type="SUPFAM" id="SSF160387">
    <property type="entry name" value="NosL/MerB-like"/>
    <property type="match status" value="1"/>
</dbReference>